<gene>
    <name evidence="1" type="ORF">MACH07_22660</name>
</gene>
<dbReference type="EMBL" id="AP027268">
    <property type="protein sequence ID" value="BDW93434.1"/>
    <property type="molecule type" value="Genomic_DNA"/>
</dbReference>
<protein>
    <submittedName>
        <fullName evidence="1">Uncharacterized protein</fullName>
    </submittedName>
</protein>
<name>A0AA48HPR6_9FLAO</name>
<evidence type="ECO:0000313" key="2">
    <source>
        <dbReference type="Proteomes" id="UP001330184"/>
    </source>
</evidence>
<organism evidence="1 2">
    <name type="scientific">Flagellimonas marinaquae</name>
    <dbReference type="NCBI Taxonomy" id="254955"/>
    <lineage>
        <taxon>Bacteria</taxon>
        <taxon>Pseudomonadati</taxon>
        <taxon>Bacteroidota</taxon>
        <taxon>Flavobacteriia</taxon>
        <taxon>Flavobacteriales</taxon>
        <taxon>Flavobacteriaceae</taxon>
        <taxon>Flagellimonas</taxon>
    </lineage>
</organism>
<proteinExistence type="predicted"/>
<dbReference type="AlphaFoldDB" id="A0AA48HPR6"/>
<evidence type="ECO:0000313" key="1">
    <source>
        <dbReference type="EMBL" id="BDW93434.1"/>
    </source>
</evidence>
<sequence length="566" mass="66730">MKTKLISRVSYADIFKGNESISELIVKSDVLKSLELLAIINKYQYKIHEKPNSEIQFILTEWLINEKQELKKQILDCFIKLSEKKKDKGIPNVDFSSVSIINRTSTLRLLEIFSSLDTNQKNPNTKQNSLILFKLYLLVNTEISSRQDKIFKKLFSKKASFMDDIKFHVFFGLTHPLQKSNTAKLIVPEVLKFIQFEKWIRKHEHYYGMTQDYIKTIGLSNWYEYFNDVFSLNNIATRNHKVSIKDYPVLKHVLNFFSSDGDFLSQWSEFINLKKRPIIRLNKESYLILDFDFLLNKFFSGLYHDILKFSKAYFGNKFSQDYNNLFVEEILLVNSIQSVFGKSYIKLSEREIKKSKIRGIDNLGIPDYYIRNGNKVFLFECKNSFISNSNKIDLDTDRLLEEIRNKFYFDSSKGKNRTKNKAVKQLLSYIVNSSQNKFTFFDKTKKSSNLIYYPIIVVTDYTLCSIGFNQLLNEYMKIEIQKLRDIEKRIKPLTIIHIDNLLYYQTNLKKIDGIILKYHSYLNNKEGFDSMISFSDYLDSELFKGRAPLLKKNVDHILKDSLLPKE</sequence>
<reference evidence="1 2" key="1">
    <citation type="submission" date="2023-01" db="EMBL/GenBank/DDBJ databases">
        <title>Complete genome sequence of Muricauda aquimarina strain IFOP_LL357.</title>
        <authorList>
            <person name="Gajardo G."/>
            <person name="Ueki S."/>
            <person name="Maruyama F."/>
        </authorList>
    </citation>
    <scope>NUCLEOTIDE SEQUENCE [LARGE SCALE GENOMIC DNA]</scope>
    <source>
        <strain evidence="1 2">IFOP_LL357</strain>
    </source>
</reference>
<dbReference type="RefSeq" id="WP_338193929.1">
    <property type="nucleotide sequence ID" value="NZ_AP027268.1"/>
</dbReference>
<dbReference type="Proteomes" id="UP001330184">
    <property type="component" value="Chromosome"/>
</dbReference>
<accession>A0AA48HPR6</accession>
<keyword evidence="2" id="KW-1185">Reference proteome</keyword>